<evidence type="ECO:0000313" key="3">
    <source>
        <dbReference type="Proteomes" id="UP000272537"/>
    </source>
</evidence>
<protein>
    <recommendedName>
        <fullName evidence="1">HD/PDEase domain-containing protein</fullName>
    </recommendedName>
</protein>
<dbReference type="SMART" id="SM00471">
    <property type="entry name" value="HDc"/>
    <property type="match status" value="1"/>
</dbReference>
<gene>
    <name evidence="2" type="ORF">DYZ80_02651</name>
</gene>
<dbReference type="CDD" id="cd00077">
    <property type="entry name" value="HDc"/>
    <property type="match status" value="1"/>
</dbReference>
<accession>A0AB37NGI6</accession>
<dbReference type="SUPFAM" id="SSF109604">
    <property type="entry name" value="HD-domain/PDEase-like"/>
    <property type="match status" value="1"/>
</dbReference>
<dbReference type="PANTHER" id="PTHR33594">
    <property type="entry name" value="SUPERFAMILY HYDROLASE, PUTATIVE (AFU_ORTHOLOGUE AFUA_1G03035)-RELATED"/>
    <property type="match status" value="1"/>
</dbReference>
<dbReference type="Gene3D" id="1.20.58.1910">
    <property type="match status" value="1"/>
</dbReference>
<dbReference type="InterPro" id="IPR006674">
    <property type="entry name" value="HD_domain"/>
</dbReference>
<proteinExistence type="predicted"/>
<comment type="caution">
    <text evidence="2">The sequence shown here is derived from an EMBL/GenBank/DDBJ whole genome shotgun (WGS) entry which is preliminary data.</text>
</comment>
<dbReference type="AlphaFoldDB" id="A0AB37NGI6"/>
<dbReference type="PANTHER" id="PTHR33594:SF1">
    <property type="entry name" value="HD_PDEASE DOMAIN-CONTAINING PROTEIN"/>
    <property type="match status" value="1"/>
</dbReference>
<evidence type="ECO:0000259" key="1">
    <source>
        <dbReference type="SMART" id="SM00471"/>
    </source>
</evidence>
<evidence type="ECO:0000313" key="2">
    <source>
        <dbReference type="EMBL" id="RKA06756.1"/>
    </source>
</evidence>
<feature type="domain" description="HD/PDEase" evidence="1">
    <location>
        <begin position="23"/>
        <end position="138"/>
    </location>
</feature>
<dbReference type="Gene3D" id="1.10.472.50">
    <property type="entry name" value="HD-domain/PDEase-like"/>
    <property type="match status" value="1"/>
</dbReference>
<name>A0AB37NGI6_LISMN</name>
<dbReference type="Proteomes" id="UP000272537">
    <property type="component" value="Unassembled WGS sequence"/>
</dbReference>
<dbReference type="EMBL" id="QXLS01000006">
    <property type="protein sequence ID" value="RKA06756.1"/>
    <property type="molecule type" value="Genomic_DNA"/>
</dbReference>
<reference evidence="2 3" key="1">
    <citation type="journal article" date="2018" name="BMC Genomics">
        <title>Genes significantly associated with lineage II food isolates of Listeria monocytogenes.</title>
        <authorList>
            <person name="Pirone-Davies C."/>
            <person name="Chen Y."/>
            <person name="Pightling A."/>
            <person name="Ryan G."/>
            <person name="Wang Y."/>
            <person name="Yao K."/>
            <person name="Hoffmann M."/>
            <person name="Allard M.W."/>
        </authorList>
    </citation>
    <scope>NUCLEOTIDE SEQUENCE [LARGE SCALE GENOMIC DNA]</scope>
    <source>
        <strain evidence="2 3">PNUSAL000550</strain>
    </source>
</reference>
<organism evidence="2 3">
    <name type="scientific">Listeria monocytogenes</name>
    <dbReference type="NCBI Taxonomy" id="1639"/>
    <lineage>
        <taxon>Bacteria</taxon>
        <taxon>Bacillati</taxon>
        <taxon>Bacillota</taxon>
        <taxon>Bacilli</taxon>
        <taxon>Bacillales</taxon>
        <taxon>Listeriaceae</taxon>
        <taxon>Listeria</taxon>
    </lineage>
</organism>
<sequence>MMKQEEIIIAAQKWMQSHFEKETTGHDWEHIKRVWHLSKQIQATEGGDKFAIELAALFHDYNDSKLTSDPAQATEVITHWMKGKEIPEEVISKIIRIIQSVSFKNGKNPTQASTIEEKIVQDADRLDAIGAIGIARTFTYGGAHNREIANRDHPENTTLQHFYDKLLLIQKQLKTKTGRELAGEKQKIMQEFIHALEKELKI</sequence>
<dbReference type="Pfam" id="PF01966">
    <property type="entry name" value="HD"/>
    <property type="match status" value="1"/>
</dbReference>
<dbReference type="InterPro" id="IPR003607">
    <property type="entry name" value="HD/PDEase_dom"/>
</dbReference>